<dbReference type="PANTHER" id="PTHR30632:SF17">
    <property type="entry name" value="MOLYBDATE-BINDING PROTEIN MODA"/>
    <property type="match status" value="1"/>
</dbReference>
<protein>
    <submittedName>
        <fullName evidence="8">Molybdate transport system substrate-binding protein</fullName>
    </submittedName>
</protein>
<dbReference type="AlphaFoldDB" id="A0A1I4D316"/>
<dbReference type="GO" id="GO:0030973">
    <property type="term" value="F:molybdate ion binding"/>
    <property type="evidence" value="ECO:0007669"/>
    <property type="project" value="TreeGrafter"/>
</dbReference>
<keyword evidence="4 7" id="KW-0732">Signal</keyword>
<evidence type="ECO:0000256" key="5">
    <source>
        <dbReference type="ARBA" id="ARBA00062515"/>
    </source>
</evidence>
<evidence type="ECO:0000313" key="9">
    <source>
        <dbReference type="Proteomes" id="UP000199550"/>
    </source>
</evidence>
<dbReference type="FunFam" id="3.40.190.10:FF:000035">
    <property type="entry name" value="Molybdate ABC transporter substrate-binding protein"/>
    <property type="match status" value="1"/>
</dbReference>
<dbReference type="InterPro" id="IPR050682">
    <property type="entry name" value="ModA/WtpA"/>
</dbReference>
<dbReference type="GO" id="GO:1901359">
    <property type="term" value="F:tungstate binding"/>
    <property type="evidence" value="ECO:0007669"/>
    <property type="project" value="UniProtKB-ARBA"/>
</dbReference>
<dbReference type="NCBIfam" id="TIGR01256">
    <property type="entry name" value="modA"/>
    <property type="match status" value="1"/>
</dbReference>
<name>A0A1I4D316_9RHOB</name>
<sequence length="244" mass="25015">MKHIALLLSLLFATSAQARDLTIFAAASLKEPLDQLLQTQPGVTATYGGSGTLARQVMAGAPADLVFLAHPDWMQAMDKAGVLTPGTVTDLLGNQIVIVAPAGTPDLALTPDAFAAALGPDGRLAIGLTASVPAGIYGAESLTALGLWDTVKDHLAEVDSVRAALALTARGEAPLALVYRTDARVEPAVTIVATLPEDSHTPILYQAATVGPANPETTALLDLLKSPAGQAAFEQAGFIPLASH</sequence>
<feature type="binding site" evidence="6">
    <location>
        <position position="28"/>
    </location>
    <ligand>
        <name>molybdate</name>
        <dbReference type="ChEBI" id="CHEBI:36264"/>
    </ligand>
</feature>
<dbReference type="RefSeq" id="WP_090185809.1">
    <property type="nucleotide sequence ID" value="NZ_FOTF01000003.1"/>
</dbReference>
<gene>
    <name evidence="8" type="ORF">SAMN04488004_103169</name>
</gene>
<dbReference type="GO" id="GO:0046872">
    <property type="term" value="F:metal ion binding"/>
    <property type="evidence" value="ECO:0007669"/>
    <property type="project" value="UniProtKB-KW"/>
</dbReference>
<proteinExistence type="inferred from homology"/>
<evidence type="ECO:0000256" key="2">
    <source>
        <dbReference type="ARBA" id="ARBA00022505"/>
    </source>
</evidence>
<dbReference type="PANTHER" id="PTHR30632">
    <property type="entry name" value="MOLYBDATE-BINDING PERIPLASMIC PROTEIN"/>
    <property type="match status" value="1"/>
</dbReference>
<dbReference type="Proteomes" id="UP000199550">
    <property type="component" value="Unassembled WGS sequence"/>
</dbReference>
<dbReference type="Gene3D" id="3.40.190.10">
    <property type="entry name" value="Periplasmic binding protein-like II"/>
    <property type="match status" value="2"/>
</dbReference>
<keyword evidence="9" id="KW-1185">Reference proteome</keyword>
<evidence type="ECO:0000256" key="3">
    <source>
        <dbReference type="ARBA" id="ARBA00022723"/>
    </source>
</evidence>
<dbReference type="STRING" id="195913.SAMN04488004_103169"/>
<dbReference type="PIRSF" id="PIRSF004846">
    <property type="entry name" value="ModA"/>
    <property type="match status" value="1"/>
</dbReference>
<dbReference type="GO" id="GO:0015689">
    <property type="term" value="P:molybdate ion transport"/>
    <property type="evidence" value="ECO:0007669"/>
    <property type="project" value="InterPro"/>
</dbReference>
<evidence type="ECO:0000256" key="4">
    <source>
        <dbReference type="ARBA" id="ARBA00022729"/>
    </source>
</evidence>
<dbReference type="EMBL" id="FOTF01000003">
    <property type="protein sequence ID" value="SFK87545.1"/>
    <property type="molecule type" value="Genomic_DNA"/>
</dbReference>
<evidence type="ECO:0000313" key="8">
    <source>
        <dbReference type="EMBL" id="SFK87545.1"/>
    </source>
</evidence>
<feature type="binding site" evidence="6">
    <location>
        <position position="179"/>
    </location>
    <ligand>
        <name>molybdate</name>
        <dbReference type="ChEBI" id="CHEBI:36264"/>
    </ligand>
</feature>
<feature type="binding site" evidence="6">
    <location>
        <position position="134"/>
    </location>
    <ligand>
        <name>molybdate</name>
        <dbReference type="ChEBI" id="CHEBI:36264"/>
    </ligand>
</feature>
<evidence type="ECO:0000256" key="1">
    <source>
        <dbReference type="ARBA" id="ARBA00009175"/>
    </source>
</evidence>
<dbReference type="InterPro" id="IPR005950">
    <property type="entry name" value="ModA"/>
</dbReference>
<evidence type="ECO:0000256" key="6">
    <source>
        <dbReference type="PIRSR" id="PIRSR004846-1"/>
    </source>
</evidence>
<reference evidence="8 9" key="1">
    <citation type="submission" date="2016-10" db="EMBL/GenBank/DDBJ databases">
        <authorList>
            <person name="de Groot N.N."/>
        </authorList>
    </citation>
    <scope>NUCLEOTIDE SEQUENCE [LARGE SCALE GENOMIC DNA]</scope>
    <source>
        <strain evidence="8 9">DSM 16199</strain>
    </source>
</reference>
<feature type="signal peptide" evidence="7">
    <location>
        <begin position="1"/>
        <end position="18"/>
    </location>
</feature>
<dbReference type="Pfam" id="PF13531">
    <property type="entry name" value="SBP_bac_11"/>
    <property type="match status" value="1"/>
</dbReference>
<feature type="binding site" evidence="6">
    <location>
        <position position="161"/>
    </location>
    <ligand>
        <name>molybdate</name>
        <dbReference type="ChEBI" id="CHEBI:36264"/>
    </ligand>
</feature>
<dbReference type="SUPFAM" id="SSF53850">
    <property type="entry name" value="Periplasmic binding protein-like II"/>
    <property type="match status" value="1"/>
</dbReference>
<keyword evidence="3 6" id="KW-0479">Metal-binding</keyword>
<comment type="subunit">
    <text evidence="5">The complex is composed of two ATP-binding proteins (ModC), two transmembrane proteins (ModB) and a solute-binding protein (ModA).</text>
</comment>
<comment type="similarity">
    <text evidence="1">Belongs to the bacterial solute-binding protein ModA family.</text>
</comment>
<keyword evidence="2 6" id="KW-0500">Molybdenum</keyword>
<organism evidence="8 9">
    <name type="scientific">Loktanella salsilacus</name>
    <dbReference type="NCBI Taxonomy" id="195913"/>
    <lineage>
        <taxon>Bacteria</taxon>
        <taxon>Pseudomonadati</taxon>
        <taxon>Pseudomonadota</taxon>
        <taxon>Alphaproteobacteria</taxon>
        <taxon>Rhodobacterales</taxon>
        <taxon>Roseobacteraceae</taxon>
        <taxon>Loktanella</taxon>
    </lineage>
</organism>
<feature type="chain" id="PRO_5011589739" evidence="7">
    <location>
        <begin position="19"/>
        <end position="244"/>
    </location>
</feature>
<dbReference type="GO" id="GO:0030288">
    <property type="term" value="C:outer membrane-bounded periplasmic space"/>
    <property type="evidence" value="ECO:0007669"/>
    <property type="project" value="TreeGrafter"/>
</dbReference>
<feature type="binding site" evidence="6">
    <location>
        <position position="50"/>
    </location>
    <ligand>
        <name>molybdate</name>
        <dbReference type="ChEBI" id="CHEBI:36264"/>
    </ligand>
</feature>
<evidence type="ECO:0000256" key="7">
    <source>
        <dbReference type="SAM" id="SignalP"/>
    </source>
</evidence>
<accession>A0A1I4D316</accession>
<dbReference type="OrthoDB" id="9785015at2"/>